<dbReference type="PANTHER" id="PTHR10434:SF55">
    <property type="entry name" value="POSSIBLE ACYLTRANSFERASE"/>
    <property type="match status" value="1"/>
</dbReference>
<keyword evidence="1 4" id="KW-0808">Transferase</keyword>
<dbReference type="GO" id="GO:0003841">
    <property type="term" value="F:1-acylglycerol-3-phosphate O-acyltransferase activity"/>
    <property type="evidence" value="ECO:0007669"/>
    <property type="project" value="TreeGrafter"/>
</dbReference>
<evidence type="ECO:0000256" key="2">
    <source>
        <dbReference type="ARBA" id="ARBA00023315"/>
    </source>
</evidence>
<keyword evidence="2 4" id="KW-0012">Acyltransferase</keyword>
<organism evidence="4 5">
    <name type="scientific">Lentzea tibetensis</name>
    <dbReference type="NCBI Taxonomy" id="2591470"/>
    <lineage>
        <taxon>Bacteria</taxon>
        <taxon>Bacillati</taxon>
        <taxon>Actinomycetota</taxon>
        <taxon>Actinomycetes</taxon>
        <taxon>Pseudonocardiales</taxon>
        <taxon>Pseudonocardiaceae</taxon>
        <taxon>Lentzea</taxon>
    </lineage>
</organism>
<dbReference type="InterPro" id="IPR002123">
    <property type="entry name" value="Plipid/glycerol_acylTrfase"/>
</dbReference>
<dbReference type="OrthoDB" id="9806008at2"/>
<dbReference type="Pfam" id="PF01553">
    <property type="entry name" value="Acyltransferase"/>
    <property type="match status" value="1"/>
</dbReference>
<dbReference type="Proteomes" id="UP000316639">
    <property type="component" value="Unassembled WGS sequence"/>
</dbReference>
<dbReference type="PANTHER" id="PTHR10434">
    <property type="entry name" value="1-ACYL-SN-GLYCEROL-3-PHOSPHATE ACYLTRANSFERASE"/>
    <property type="match status" value="1"/>
</dbReference>
<gene>
    <name evidence="4" type="ORF">FKR81_39215</name>
</gene>
<evidence type="ECO:0000313" key="4">
    <source>
        <dbReference type="EMBL" id="TWP45480.1"/>
    </source>
</evidence>
<reference evidence="4 5" key="1">
    <citation type="submission" date="2019-07" db="EMBL/GenBank/DDBJ databases">
        <title>Lentzea xizangensis sp. nov., isolated from Qinghai-Tibetan Plateau Soils.</title>
        <authorList>
            <person name="Huang J."/>
        </authorList>
    </citation>
    <scope>NUCLEOTIDE SEQUENCE [LARGE SCALE GENOMIC DNA]</scope>
    <source>
        <strain evidence="4 5">FXJ1.1311</strain>
    </source>
</reference>
<evidence type="ECO:0000259" key="3">
    <source>
        <dbReference type="SMART" id="SM00563"/>
    </source>
</evidence>
<dbReference type="AlphaFoldDB" id="A0A563EH00"/>
<name>A0A563EH00_9PSEU</name>
<keyword evidence="5" id="KW-1185">Reference proteome</keyword>
<evidence type="ECO:0000313" key="5">
    <source>
        <dbReference type="Proteomes" id="UP000316639"/>
    </source>
</evidence>
<dbReference type="GO" id="GO:0006654">
    <property type="term" value="P:phosphatidic acid biosynthetic process"/>
    <property type="evidence" value="ECO:0007669"/>
    <property type="project" value="TreeGrafter"/>
</dbReference>
<evidence type="ECO:0000256" key="1">
    <source>
        <dbReference type="ARBA" id="ARBA00022679"/>
    </source>
</evidence>
<dbReference type="CDD" id="cd07989">
    <property type="entry name" value="LPLAT_AGPAT-like"/>
    <property type="match status" value="1"/>
</dbReference>
<dbReference type="SUPFAM" id="SSF69593">
    <property type="entry name" value="Glycerol-3-phosphate (1)-acyltransferase"/>
    <property type="match status" value="1"/>
</dbReference>
<feature type="domain" description="Phospholipid/glycerol acyltransferase" evidence="3">
    <location>
        <begin position="62"/>
        <end position="180"/>
    </location>
</feature>
<comment type="caution">
    <text evidence="4">The sequence shown here is derived from an EMBL/GenBank/DDBJ whole genome shotgun (WGS) entry which is preliminary data.</text>
</comment>
<protein>
    <submittedName>
        <fullName evidence="4">1-acyl-sn-glycerol-3-phosphate acyltransferase</fullName>
    </submittedName>
</protein>
<sequence>MVHDSRTRVTTQVVRRRRGCHVAREKGGFWVGVAAAIVYPMSAVLGKHRIINGEGIPGEGSALLVLNHISHLDPCYDARFVHTNGRVPHFLGKHSLWNVPIMGAILRGAKQIPVYRGTSDAQQSLREAHKALEDGMVVVIYPEGTITKDPDGWPMNSRTGVARLALQHDGPVIPVARWGTVDIYNHYQKRFRPLPRKTVTHKVGEPIDLSAYKGREESIALLREVTDLLMNGVKELLAEVREQTAPEGFYGTSRKS</sequence>
<dbReference type="EMBL" id="VOBR01000041">
    <property type="protein sequence ID" value="TWP45480.1"/>
    <property type="molecule type" value="Genomic_DNA"/>
</dbReference>
<proteinExistence type="predicted"/>
<dbReference type="SMART" id="SM00563">
    <property type="entry name" value="PlsC"/>
    <property type="match status" value="1"/>
</dbReference>
<dbReference type="GO" id="GO:0005886">
    <property type="term" value="C:plasma membrane"/>
    <property type="evidence" value="ECO:0007669"/>
    <property type="project" value="TreeGrafter"/>
</dbReference>
<accession>A0A563EH00</accession>